<sequence length="61" mass="6887">MSKQFELDHVFILTNKIGAPEADKLVEFGLVEGPPNIHPGQVENQGQTMDFCPHLPLRLCW</sequence>
<protein>
    <submittedName>
        <fullName evidence="1">Uncharacterized protein</fullName>
    </submittedName>
</protein>
<keyword evidence="2" id="KW-1185">Reference proteome</keyword>
<dbReference type="EMBL" id="QXHD01000004">
    <property type="protein sequence ID" value="NEZ60033.1"/>
    <property type="molecule type" value="Genomic_DNA"/>
</dbReference>
<organism evidence="1 2">
    <name type="scientific">Adonisia turfae CCMR0081</name>
    <dbReference type="NCBI Taxonomy" id="2292702"/>
    <lineage>
        <taxon>Bacteria</taxon>
        <taxon>Bacillati</taxon>
        <taxon>Cyanobacteriota</taxon>
        <taxon>Adonisia</taxon>
        <taxon>Adonisia turfae</taxon>
    </lineage>
</organism>
<gene>
    <name evidence="1" type="ORF">DXZ20_31200</name>
</gene>
<reference evidence="1 2" key="1">
    <citation type="journal article" date="2020" name="Microb. Ecol.">
        <title>Ecogenomics of the Marine Benthic Filamentous Cyanobacterium Adonisia.</title>
        <authorList>
            <person name="Walter J.M."/>
            <person name="Coutinho F.H."/>
            <person name="Leomil L."/>
            <person name="Hargreaves P.I."/>
            <person name="Campeao M.E."/>
            <person name="Vieira V.V."/>
            <person name="Silva B.S."/>
            <person name="Fistarol G.O."/>
            <person name="Salomon P.S."/>
            <person name="Sawabe T."/>
            <person name="Mino S."/>
            <person name="Hosokawa M."/>
            <person name="Miyashita H."/>
            <person name="Maruyama F."/>
            <person name="van Verk M.C."/>
            <person name="Dutilh B.E."/>
            <person name="Thompson C.C."/>
            <person name="Thompson F.L."/>
        </authorList>
    </citation>
    <scope>NUCLEOTIDE SEQUENCE [LARGE SCALE GENOMIC DNA]</scope>
    <source>
        <strain evidence="1 2">CCMR0081</strain>
    </source>
</reference>
<accession>A0A6M0RW36</accession>
<dbReference type="AlphaFoldDB" id="A0A6M0RW36"/>
<comment type="caution">
    <text evidence="1">The sequence shown here is derived from an EMBL/GenBank/DDBJ whole genome shotgun (WGS) entry which is preliminary data.</text>
</comment>
<dbReference type="RefSeq" id="WP_163659052.1">
    <property type="nucleotide sequence ID" value="NZ_QXHD01000004.1"/>
</dbReference>
<proteinExistence type="predicted"/>
<name>A0A6M0RW36_9CYAN</name>
<dbReference type="Proteomes" id="UP000481033">
    <property type="component" value="Unassembled WGS sequence"/>
</dbReference>
<evidence type="ECO:0000313" key="1">
    <source>
        <dbReference type="EMBL" id="NEZ60033.1"/>
    </source>
</evidence>
<evidence type="ECO:0000313" key="2">
    <source>
        <dbReference type="Proteomes" id="UP000481033"/>
    </source>
</evidence>